<gene>
    <name evidence="5" type="ORF">BJP25_09150</name>
</gene>
<dbReference type="EMBL" id="MKQR01000006">
    <property type="protein sequence ID" value="OLR94891.1"/>
    <property type="molecule type" value="Genomic_DNA"/>
</dbReference>
<organism evidence="5 6">
    <name type="scientific">Actinokineospora bangkokensis</name>
    <dbReference type="NCBI Taxonomy" id="1193682"/>
    <lineage>
        <taxon>Bacteria</taxon>
        <taxon>Bacillati</taxon>
        <taxon>Actinomycetota</taxon>
        <taxon>Actinomycetes</taxon>
        <taxon>Pseudonocardiales</taxon>
        <taxon>Pseudonocardiaceae</taxon>
        <taxon>Actinokineospora</taxon>
    </lineage>
</organism>
<keyword evidence="6" id="KW-1185">Reference proteome</keyword>
<evidence type="ECO:0000256" key="3">
    <source>
        <dbReference type="ARBA" id="ARBA00023163"/>
    </source>
</evidence>
<evidence type="ECO:0000256" key="2">
    <source>
        <dbReference type="ARBA" id="ARBA00023125"/>
    </source>
</evidence>
<dbReference type="GO" id="GO:0003700">
    <property type="term" value="F:DNA-binding transcription factor activity"/>
    <property type="evidence" value="ECO:0007669"/>
    <property type="project" value="InterPro"/>
</dbReference>
<dbReference type="SMART" id="SM00418">
    <property type="entry name" value="HTH_ARSR"/>
    <property type="match status" value="1"/>
</dbReference>
<comment type="caution">
    <text evidence="5">The sequence shown here is derived from an EMBL/GenBank/DDBJ whole genome shotgun (WGS) entry which is preliminary data.</text>
</comment>
<dbReference type="Proteomes" id="UP000186040">
    <property type="component" value="Unassembled WGS sequence"/>
</dbReference>
<dbReference type="InterPro" id="IPR051081">
    <property type="entry name" value="HTH_MetalResp_TranReg"/>
</dbReference>
<name>A0A1Q9LSB7_9PSEU</name>
<accession>A0A1Q9LSB7</accession>
<feature type="domain" description="HTH arsR-type" evidence="4">
    <location>
        <begin position="6"/>
        <end position="111"/>
    </location>
</feature>
<dbReference type="InterPro" id="IPR011991">
    <property type="entry name" value="ArsR-like_HTH"/>
</dbReference>
<evidence type="ECO:0000256" key="1">
    <source>
        <dbReference type="ARBA" id="ARBA00023015"/>
    </source>
</evidence>
<dbReference type="SUPFAM" id="SSF46785">
    <property type="entry name" value="Winged helix' DNA-binding domain"/>
    <property type="match status" value="1"/>
</dbReference>
<dbReference type="PROSITE" id="PS50987">
    <property type="entry name" value="HTH_ARSR_2"/>
    <property type="match status" value="1"/>
</dbReference>
<dbReference type="InterPro" id="IPR005471">
    <property type="entry name" value="Tscrpt_reg_IclR_N"/>
</dbReference>
<dbReference type="Pfam" id="PF09339">
    <property type="entry name" value="HTH_IclR"/>
    <property type="match status" value="1"/>
</dbReference>
<keyword evidence="3" id="KW-0804">Transcription</keyword>
<dbReference type="PANTHER" id="PTHR33154:SF33">
    <property type="entry name" value="TRANSCRIPTIONAL REPRESSOR SDPR"/>
    <property type="match status" value="1"/>
</dbReference>
<keyword evidence="1" id="KW-0805">Transcription regulation</keyword>
<evidence type="ECO:0000313" key="6">
    <source>
        <dbReference type="Proteomes" id="UP000186040"/>
    </source>
</evidence>
<dbReference type="InterPro" id="IPR036388">
    <property type="entry name" value="WH-like_DNA-bd_sf"/>
</dbReference>
<dbReference type="GO" id="GO:0003677">
    <property type="term" value="F:DNA binding"/>
    <property type="evidence" value="ECO:0007669"/>
    <property type="project" value="UniProtKB-KW"/>
</dbReference>
<protein>
    <submittedName>
        <fullName evidence="5">Transcriptional regulator</fullName>
    </submittedName>
</protein>
<reference evidence="5 6" key="1">
    <citation type="submission" date="2016-10" db="EMBL/GenBank/DDBJ databases">
        <title>The Draft Genome Sequence of Actinokineospora bangkokensis 44EHWT reveals the biosynthetic pathway of antifungal compounds Thailandins with unusual extender unit butylmalonyl-CoA.</title>
        <authorList>
            <person name="Greule A."/>
            <person name="Intra B."/>
            <person name="Flemming S."/>
            <person name="Rommel M.G."/>
            <person name="Panbangred W."/>
            <person name="Bechthold A."/>
        </authorList>
    </citation>
    <scope>NUCLEOTIDE SEQUENCE [LARGE SCALE GENOMIC DNA]</scope>
    <source>
        <strain evidence="5 6">44EHW</strain>
    </source>
</reference>
<dbReference type="InterPro" id="IPR001845">
    <property type="entry name" value="HTH_ArsR_DNA-bd_dom"/>
</dbReference>
<keyword evidence="2" id="KW-0238">DNA-binding</keyword>
<dbReference type="Gene3D" id="1.10.10.10">
    <property type="entry name" value="Winged helix-like DNA-binding domain superfamily/Winged helix DNA-binding domain"/>
    <property type="match status" value="1"/>
</dbReference>
<evidence type="ECO:0000313" key="5">
    <source>
        <dbReference type="EMBL" id="OLR94891.1"/>
    </source>
</evidence>
<dbReference type="InterPro" id="IPR036390">
    <property type="entry name" value="WH_DNA-bd_sf"/>
</dbReference>
<proteinExistence type="predicted"/>
<dbReference type="STRING" id="1193682.BJP25_09150"/>
<dbReference type="AlphaFoldDB" id="A0A1Q9LSB7"/>
<sequence length="111" mass="12203">MEEVCAVAADPDDLVEVFKALGNPARLRILGWLRDPDEHFPDWVSNADAELGVCVNEIQAKAGLAQSTVSAYLSTLERAGLVRASRVGKWTYYQRVEERLTSVAEALGKQV</sequence>
<dbReference type="PANTHER" id="PTHR33154">
    <property type="entry name" value="TRANSCRIPTIONAL REGULATOR, ARSR FAMILY"/>
    <property type="match status" value="1"/>
</dbReference>
<dbReference type="CDD" id="cd00090">
    <property type="entry name" value="HTH_ARSR"/>
    <property type="match status" value="1"/>
</dbReference>
<evidence type="ECO:0000259" key="4">
    <source>
        <dbReference type="PROSITE" id="PS50987"/>
    </source>
</evidence>